<name>A0ABN3XV58_9ACTN</name>
<keyword evidence="2" id="KW-1185">Reference proteome</keyword>
<dbReference type="Pfam" id="PF20062">
    <property type="entry name" value="DUF6461"/>
    <property type="match status" value="1"/>
</dbReference>
<dbReference type="EMBL" id="BAAAWD010000006">
    <property type="protein sequence ID" value="GAA2999592.1"/>
    <property type="molecule type" value="Genomic_DNA"/>
</dbReference>
<gene>
    <name evidence="1" type="ORF">GCM10017559_20480</name>
</gene>
<reference evidence="1 2" key="1">
    <citation type="journal article" date="2019" name="Int. J. Syst. Evol. Microbiol.">
        <title>The Global Catalogue of Microorganisms (GCM) 10K type strain sequencing project: providing services to taxonomists for standard genome sequencing and annotation.</title>
        <authorList>
            <consortium name="The Broad Institute Genomics Platform"/>
            <consortium name="The Broad Institute Genome Sequencing Center for Infectious Disease"/>
            <person name="Wu L."/>
            <person name="Ma J."/>
        </authorList>
    </citation>
    <scope>NUCLEOTIDE SEQUENCE [LARGE SCALE GENOMIC DNA]</scope>
    <source>
        <strain evidence="1 2">JCM 3106</strain>
    </source>
</reference>
<sequence length="300" mass="33740">MSVPESPEKAVEAIARVDALHRLGTVAQWRPCSRHVTQRRYPRGCDDCTFDDVRTCPTCRMWPCRTHLALYGETEEDCGHRIPVDPVTDMTSPRPDDTAVVAGEREATTDAYAWWSRSQWVRATFCLTFMAHLTPEEVLRRLGLTEDPEQQGFATVEIGSATGGSIMVECGHAGILRDVVLTLSAGTLIASVERNVNHHSRFVHAVDGHVATRLDPMFAHWSDSTDPERLKEDLEELGMIWDFDPEREVYRPYIEGALALAERRTGVRLEPHHLRPGGLPHRASIARYYESPEGTFPELA</sequence>
<evidence type="ECO:0000313" key="2">
    <source>
        <dbReference type="Proteomes" id="UP001499930"/>
    </source>
</evidence>
<comment type="caution">
    <text evidence="1">The sequence shown here is derived from an EMBL/GenBank/DDBJ whole genome shotgun (WGS) entry which is preliminary data.</text>
</comment>
<protein>
    <submittedName>
        <fullName evidence="1">Uncharacterized protein</fullName>
    </submittedName>
</protein>
<organism evidence="1 2">
    <name type="scientific">Streptosporangium longisporum</name>
    <dbReference type="NCBI Taxonomy" id="46187"/>
    <lineage>
        <taxon>Bacteria</taxon>
        <taxon>Bacillati</taxon>
        <taxon>Actinomycetota</taxon>
        <taxon>Actinomycetes</taxon>
        <taxon>Streptosporangiales</taxon>
        <taxon>Streptosporangiaceae</taxon>
        <taxon>Streptosporangium</taxon>
    </lineage>
</organism>
<dbReference type="Proteomes" id="UP001499930">
    <property type="component" value="Unassembled WGS sequence"/>
</dbReference>
<evidence type="ECO:0000313" key="1">
    <source>
        <dbReference type="EMBL" id="GAA2999592.1"/>
    </source>
</evidence>
<accession>A0ABN3XV58</accession>
<dbReference type="InterPro" id="IPR045592">
    <property type="entry name" value="DUF6461"/>
</dbReference>
<proteinExistence type="predicted"/>